<dbReference type="PANTHER" id="PTHR37804">
    <property type="entry name" value="CDAA REGULATORY PROTEIN CDAR"/>
    <property type="match status" value="1"/>
</dbReference>
<proteinExistence type="predicted"/>
<reference evidence="1" key="1">
    <citation type="journal article" date="2014" name="Int. J. Syst. Evol. Microbiol.">
        <title>Complete genome sequence of Corynebacterium casei LMG S-19264T (=DSM 44701T), isolated from a smear-ripened cheese.</title>
        <authorList>
            <consortium name="US DOE Joint Genome Institute (JGI-PGF)"/>
            <person name="Walter F."/>
            <person name="Albersmeier A."/>
            <person name="Kalinowski J."/>
            <person name="Ruckert C."/>
        </authorList>
    </citation>
    <scope>NUCLEOTIDE SEQUENCE</scope>
    <source>
        <strain evidence="1">CGMCC 1.12751</strain>
    </source>
</reference>
<accession>A0A917GFT1</accession>
<dbReference type="Gene3D" id="2.170.120.30">
    <property type="match status" value="1"/>
</dbReference>
<organism evidence="1 2">
    <name type="scientific">Bizionia arctica</name>
    <dbReference type="NCBI Taxonomy" id="1495645"/>
    <lineage>
        <taxon>Bacteria</taxon>
        <taxon>Pseudomonadati</taxon>
        <taxon>Bacteroidota</taxon>
        <taxon>Flavobacteriia</taxon>
        <taxon>Flavobacteriales</taxon>
        <taxon>Flavobacteriaceae</taxon>
        <taxon>Bizionia</taxon>
    </lineage>
</organism>
<dbReference type="RefSeq" id="WP_229736599.1">
    <property type="nucleotide sequence ID" value="NZ_BMFQ01000002.1"/>
</dbReference>
<evidence type="ECO:0008006" key="3">
    <source>
        <dbReference type="Google" id="ProtNLM"/>
    </source>
</evidence>
<sequence>MLKLIKTKILASIKNKKINVFFLFLLLSFTVLVFLKLSNTYTTTVAFKINKINIPESHLVLNNDAHKINITIRTHGFNLLKYYFEKPEVDIDFSKNISKNKKFYVWNKQQGYSDINFQFSKDEEIVAINPDTLKFRYDVNAVKKVPVKLESKWHFAQGFDLLDSINIVPDSIKIIGPEILLSKILYIETDTLMLKDIKTNIGKTISLKLPKNKNDNLKFSDSEVTVSGTVEKFTEGHLKIPVSVINIPENITIKYFPKKVFVTFYTSLSNYNSVKEADFEIICDYNHLEKGTEYLIPEIIKKPNRVKNIKLSQEHIEFIIIE</sequence>
<dbReference type="PANTHER" id="PTHR37804:SF1">
    <property type="entry name" value="CDAA REGULATORY PROTEIN CDAR"/>
    <property type="match status" value="1"/>
</dbReference>
<gene>
    <name evidence="1" type="ORF">GCM10010976_13140</name>
</gene>
<dbReference type="AlphaFoldDB" id="A0A917GFT1"/>
<reference evidence="1" key="2">
    <citation type="submission" date="2020-09" db="EMBL/GenBank/DDBJ databases">
        <authorList>
            <person name="Sun Q."/>
            <person name="Zhou Y."/>
        </authorList>
    </citation>
    <scope>NUCLEOTIDE SEQUENCE</scope>
    <source>
        <strain evidence="1">CGMCC 1.12751</strain>
    </source>
</reference>
<dbReference type="InterPro" id="IPR053154">
    <property type="entry name" value="c-di-AMP_regulator"/>
</dbReference>
<dbReference type="Proteomes" id="UP000625976">
    <property type="component" value="Unassembled WGS sequence"/>
</dbReference>
<dbReference type="EMBL" id="BMFQ01000002">
    <property type="protein sequence ID" value="GGG43040.1"/>
    <property type="molecule type" value="Genomic_DNA"/>
</dbReference>
<dbReference type="Gene3D" id="2.170.120.40">
    <property type="entry name" value="YbbR-like domain"/>
    <property type="match status" value="1"/>
</dbReference>
<name>A0A917GFT1_9FLAO</name>
<evidence type="ECO:0000313" key="2">
    <source>
        <dbReference type="Proteomes" id="UP000625976"/>
    </source>
</evidence>
<comment type="caution">
    <text evidence="1">The sequence shown here is derived from an EMBL/GenBank/DDBJ whole genome shotgun (WGS) entry which is preliminary data.</text>
</comment>
<evidence type="ECO:0000313" key="1">
    <source>
        <dbReference type="EMBL" id="GGG43040.1"/>
    </source>
</evidence>
<keyword evidence="2" id="KW-1185">Reference proteome</keyword>
<protein>
    <recommendedName>
        <fullName evidence="3">YbbR-like domain-containing protein</fullName>
    </recommendedName>
</protein>